<evidence type="ECO:0000256" key="9">
    <source>
        <dbReference type="ARBA" id="ARBA00049187"/>
    </source>
</evidence>
<dbReference type="InterPro" id="IPR050151">
    <property type="entry name" value="Class-I_Pyr_Nuc-Dis_Oxidored"/>
</dbReference>
<keyword evidence="14" id="KW-1185">Reference proteome</keyword>
<dbReference type="PANTHER" id="PTHR22912:SF151">
    <property type="entry name" value="DIHYDROLIPOYL DEHYDROGENASE, MITOCHONDRIAL"/>
    <property type="match status" value="1"/>
</dbReference>
<dbReference type="InterPro" id="IPR012999">
    <property type="entry name" value="Pyr_OxRdtase_I_AS"/>
</dbReference>
<comment type="cofactor">
    <cofactor evidence="10">
        <name>FAD</name>
        <dbReference type="ChEBI" id="CHEBI:57692"/>
    </cofactor>
    <text evidence="10">Binds 1 FAD per subunit.</text>
</comment>
<keyword evidence="6 10" id="KW-0520">NAD</keyword>
<comment type="catalytic activity">
    <reaction evidence="9 10">
        <text>N(6)-[(R)-dihydrolipoyl]-L-lysyl-[protein] + NAD(+) = N(6)-[(R)-lipoyl]-L-lysyl-[protein] + NADH + H(+)</text>
        <dbReference type="Rhea" id="RHEA:15045"/>
        <dbReference type="Rhea" id="RHEA-COMP:10474"/>
        <dbReference type="Rhea" id="RHEA-COMP:10475"/>
        <dbReference type="ChEBI" id="CHEBI:15378"/>
        <dbReference type="ChEBI" id="CHEBI:57540"/>
        <dbReference type="ChEBI" id="CHEBI:57945"/>
        <dbReference type="ChEBI" id="CHEBI:83099"/>
        <dbReference type="ChEBI" id="CHEBI:83100"/>
        <dbReference type="EC" id="1.8.1.4"/>
    </reaction>
</comment>
<dbReference type="Pfam" id="PF02852">
    <property type="entry name" value="Pyr_redox_dim"/>
    <property type="match status" value="1"/>
</dbReference>
<gene>
    <name evidence="13" type="primary">lpdA</name>
    <name evidence="13" type="ORF">EEB11_08780</name>
</gene>
<dbReference type="InterPro" id="IPR023753">
    <property type="entry name" value="FAD/NAD-binding_dom"/>
</dbReference>
<evidence type="ECO:0000259" key="11">
    <source>
        <dbReference type="Pfam" id="PF02852"/>
    </source>
</evidence>
<organism evidence="13 14">
    <name type="scientific">Pseudotabrizicola sediminis</name>
    <dbReference type="NCBI Taxonomy" id="2486418"/>
    <lineage>
        <taxon>Bacteria</taxon>
        <taxon>Pseudomonadati</taxon>
        <taxon>Pseudomonadota</taxon>
        <taxon>Alphaproteobacteria</taxon>
        <taxon>Rhodobacterales</taxon>
        <taxon>Paracoccaceae</taxon>
        <taxon>Pseudotabrizicola</taxon>
    </lineage>
</organism>
<dbReference type="EC" id="1.8.1.4" evidence="2 10"/>
<accession>A0ABY2KLV6</accession>
<evidence type="ECO:0000313" key="14">
    <source>
        <dbReference type="Proteomes" id="UP000297741"/>
    </source>
</evidence>
<evidence type="ECO:0000256" key="5">
    <source>
        <dbReference type="ARBA" id="ARBA00023002"/>
    </source>
</evidence>
<dbReference type="PROSITE" id="PS00076">
    <property type="entry name" value="PYRIDINE_REDOX_1"/>
    <property type="match status" value="1"/>
</dbReference>
<keyword evidence="5 10" id="KW-0560">Oxidoreductase</keyword>
<feature type="domain" description="FAD/NAD(P)-binding" evidence="12">
    <location>
        <begin position="4"/>
        <end position="324"/>
    </location>
</feature>
<evidence type="ECO:0000256" key="3">
    <source>
        <dbReference type="ARBA" id="ARBA00022630"/>
    </source>
</evidence>
<evidence type="ECO:0000313" key="13">
    <source>
        <dbReference type="EMBL" id="TGD43495.1"/>
    </source>
</evidence>
<dbReference type="PRINTS" id="PR00411">
    <property type="entry name" value="PNDRDTASEI"/>
</dbReference>
<dbReference type="GO" id="GO:0004148">
    <property type="term" value="F:dihydrolipoyl dehydrogenase (NADH) activity"/>
    <property type="evidence" value="ECO:0007669"/>
    <property type="project" value="UniProtKB-EC"/>
</dbReference>
<dbReference type="SUPFAM" id="SSF55424">
    <property type="entry name" value="FAD/NAD-linked reductases, dimerisation (C-terminal) domain"/>
    <property type="match status" value="1"/>
</dbReference>
<dbReference type="RefSeq" id="WP_135430348.1">
    <property type="nucleotide sequence ID" value="NZ_RPEM01000005.1"/>
</dbReference>
<dbReference type="Gene3D" id="3.30.390.30">
    <property type="match status" value="1"/>
</dbReference>
<dbReference type="PRINTS" id="PR00368">
    <property type="entry name" value="FADPNR"/>
</dbReference>
<name>A0ABY2KLV6_9RHOB</name>
<evidence type="ECO:0000256" key="1">
    <source>
        <dbReference type="ARBA" id="ARBA00007532"/>
    </source>
</evidence>
<evidence type="ECO:0000256" key="4">
    <source>
        <dbReference type="ARBA" id="ARBA00022827"/>
    </source>
</evidence>
<comment type="caution">
    <text evidence="13">The sequence shown here is derived from an EMBL/GenBank/DDBJ whole genome shotgun (WGS) entry which is preliminary data.</text>
</comment>
<dbReference type="InterPro" id="IPR016156">
    <property type="entry name" value="FAD/NAD-linked_Rdtase_dimer_sf"/>
</dbReference>
<dbReference type="InterPro" id="IPR004099">
    <property type="entry name" value="Pyr_nucl-diS_OxRdtase_dimer"/>
</dbReference>
<keyword evidence="8 10" id="KW-0676">Redox-active center</keyword>
<dbReference type="Gene3D" id="3.50.50.60">
    <property type="entry name" value="FAD/NAD(P)-binding domain"/>
    <property type="match status" value="2"/>
</dbReference>
<evidence type="ECO:0000259" key="12">
    <source>
        <dbReference type="Pfam" id="PF07992"/>
    </source>
</evidence>
<dbReference type="Proteomes" id="UP000297741">
    <property type="component" value="Unassembled WGS sequence"/>
</dbReference>
<keyword evidence="7" id="KW-1015">Disulfide bond</keyword>
<sequence length="462" mass="48228">MAEFDVIIIGAGPGGYVCAIRAAQLGLKVACVEGRGALGGTCLNVGCIPSKALLNATHHLHEVHENFEKMGLMGANPTVDWAKMLAYKDDVINGNTKGIEFLFKKNKVTWLKGWATIPAAGQVKVGDEAHTAKNIVIATGSEPSSLPGVTVDEQIIVTSTGALTLGAVPKSMVVIGAGVIGLEMGSVYARLGTQVTVVEYLDAITPGMDAEVAKAFQKILTKQGIKFILGAAVQGAEAGKSGAKVAYKLRKDDSAHEIEADVVLVATGRKPYVNGLGLEALGVEMLPRGQVKTDDHFATNIKGLYAIGDAIIGPMLAHKAEDEGMALAEIMAGKHGHVNYGVIPGVVYTTPEVASVGATEEQLKEKGHAYKVGKFSFMGNARAKAVFQAEGFVKILADKDTDRILGAHIIGPMAGDLIHEVCVAMEFGASAQDLALTCHAHPTYSEAVREAALACGDGAIHA</sequence>
<evidence type="ECO:0000256" key="6">
    <source>
        <dbReference type="ARBA" id="ARBA00023027"/>
    </source>
</evidence>
<feature type="domain" description="Pyridine nucleotide-disulphide oxidoreductase dimerisation" evidence="11">
    <location>
        <begin position="343"/>
        <end position="452"/>
    </location>
</feature>
<dbReference type="InterPro" id="IPR001100">
    <property type="entry name" value="Pyr_nuc-diS_OxRdtase"/>
</dbReference>
<dbReference type="EMBL" id="RPEM01000005">
    <property type="protein sequence ID" value="TGD43495.1"/>
    <property type="molecule type" value="Genomic_DNA"/>
</dbReference>
<comment type="similarity">
    <text evidence="1 10">Belongs to the class-I pyridine nucleotide-disulfide oxidoreductase family.</text>
</comment>
<proteinExistence type="inferred from homology"/>
<dbReference type="PIRSF" id="PIRSF000350">
    <property type="entry name" value="Mercury_reductase_MerA"/>
    <property type="match status" value="1"/>
</dbReference>
<dbReference type="Pfam" id="PF07992">
    <property type="entry name" value="Pyr_redox_2"/>
    <property type="match status" value="1"/>
</dbReference>
<evidence type="ECO:0000256" key="10">
    <source>
        <dbReference type="RuleBase" id="RU003692"/>
    </source>
</evidence>
<evidence type="ECO:0000256" key="2">
    <source>
        <dbReference type="ARBA" id="ARBA00012608"/>
    </source>
</evidence>
<comment type="miscellaneous">
    <text evidence="10">The active site is a redox-active disulfide bond.</text>
</comment>
<dbReference type="SUPFAM" id="SSF51905">
    <property type="entry name" value="FAD/NAD(P)-binding domain"/>
    <property type="match status" value="1"/>
</dbReference>
<dbReference type="InterPro" id="IPR006258">
    <property type="entry name" value="Lipoamide_DH"/>
</dbReference>
<keyword evidence="4 10" id="KW-0274">FAD</keyword>
<dbReference type="NCBIfam" id="TIGR01350">
    <property type="entry name" value="lipoamide_DH"/>
    <property type="match status" value="1"/>
</dbReference>
<evidence type="ECO:0000256" key="8">
    <source>
        <dbReference type="ARBA" id="ARBA00023284"/>
    </source>
</evidence>
<reference evidence="13 14" key="1">
    <citation type="submission" date="2018-11" db="EMBL/GenBank/DDBJ databases">
        <title>Tabrizicola sp. isolated from sediment of alpine lake.</title>
        <authorList>
            <person name="Liu Z."/>
        </authorList>
    </citation>
    <scope>NUCLEOTIDE SEQUENCE [LARGE SCALE GENOMIC DNA]</scope>
    <source>
        <strain evidence="13 14">DRYC-M-16</strain>
    </source>
</reference>
<dbReference type="InterPro" id="IPR036188">
    <property type="entry name" value="FAD/NAD-bd_sf"/>
</dbReference>
<dbReference type="PANTHER" id="PTHR22912">
    <property type="entry name" value="DISULFIDE OXIDOREDUCTASE"/>
    <property type="match status" value="1"/>
</dbReference>
<protein>
    <recommendedName>
        <fullName evidence="2 10">Dihydrolipoyl dehydrogenase</fullName>
        <ecNumber evidence="2 10">1.8.1.4</ecNumber>
    </recommendedName>
</protein>
<keyword evidence="3 10" id="KW-0285">Flavoprotein</keyword>
<evidence type="ECO:0000256" key="7">
    <source>
        <dbReference type="ARBA" id="ARBA00023157"/>
    </source>
</evidence>